<dbReference type="EMBL" id="KB445821">
    <property type="protein sequence ID" value="EMD31230.1"/>
    <property type="molecule type" value="Genomic_DNA"/>
</dbReference>
<proteinExistence type="predicted"/>
<name>M2QGR0_CERS8</name>
<accession>M2QGR0</accession>
<dbReference type="Proteomes" id="UP000016930">
    <property type="component" value="Unassembled WGS sequence"/>
</dbReference>
<keyword evidence="2" id="KW-1185">Reference proteome</keyword>
<dbReference type="HOGENOM" id="CLU_2061221_0_0_1"/>
<reference evidence="1 2" key="1">
    <citation type="journal article" date="2012" name="Proc. Natl. Acad. Sci. U.S.A.">
        <title>Comparative genomics of Ceriporiopsis subvermispora and Phanerochaete chrysosporium provide insight into selective ligninolysis.</title>
        <authorList>
            <person name="Fernandez-Fueyo E."/>
            <person name="Ruiz-Duenas F.J."/>
            <person name="Ferreira P."/>
            <person name="Floudas D."/>
            <person name="Hibbett D.S."/>
            <person name="Canessa P."/>
            <person name="Larrondo L.F."/>
            <person name="James T.Y."/>
            <person name="Seelenfreund D."/>
            <person name="Lobos S."/>
            <person name="Polanco R."/>
            <person name="Tello M."/>
            <person name="Honda Y."/>
            <person name="Watanabe T."/>
            <person name="Watanabe T."/>
            <person name="Ryu J.S."/>
            <person name="Kubicek C.P."/>
            <person name="Schmoll M."/>
            <person name="Gaskell J."/>
            <person name="Hammel K.E."/>
            <person name="St John F.J."/>
            <person name="Vanden Wymelenberg A."/>
            <person name="Sabat G."/>
            <person name="Splinter BonDurant S."/>
            <person name="Syed K."/>
            <person name="Yadav J.S."/>
            <person name="Doddapaneni H."/>
            <person name="Subramanian V."/>
            <person name="Lavin J.L."/>
            <person name="Oguiza J.A."/>
            <person name="Perez G."/>
            <person name="Pisabarro A.G."/>
            <person name="Ramirez L."/>
            <person name="Santoyo F."/>
            <person name="Master E."/>
            <person name="Coutinho P.M."/>
            <person name="Henrissat B."/>
            <person name="Lombard V."/>
            <person name="Magnuson J.K."/>
            <person name="Kuees U."/>
            <person name="Hori C."/>
            <person name="Igarashi K."/>
            <person name="Samejima M."/>
            <person name="Held B.W."/>
            <person name="Barry K.W."/>
            <person name="LaButti K.M."/>
            <person name="Lapidus A."/>
            <person name="Lindquist E.A."/>
            <person name="Lucas S.M."/>
            <person name="Riley R."/>
            <person name="Salamov A.A."/>
            <person name="Hoffmeister D."/>
            <person name="Schwenk D."/>
            <person name="Hadar Y."/>
            <person name="Yarden O."/>
            <person name="de Vries R.P."/>
            <person name="Wiebenga A."/>
            <person name="Stenlid J."/>
            <person name="Eastwood D."/>
            <person name="Grigoriev I.V."/>
            <person name="Berka R.M."/>
            <person name="Blanchette R.A."/>
            <person name="Kersten P."/>
            <person name="Martinez A.T."/>
            <person name="Vicuna R."/>
            <person name="Cullen D."/>
        </authorList>
    </citation>
    <scope>NUCLEOTIDE SEQUENCE [LARGE SCALE GENOMIC DNA]</scope>
    <source>
        <strain evidence="1 2">B</strain>
    </source>
</reference>
<sequence>MSPPEVRWHPSRSRGASTRLAKSRQIKGWRWALNWCYDSSINKRREIWDSSPSALEYFSRRRLKNAPGKCAFNVFVTRGLRAVSPTDAGSTTVIITCSKLQEDAYANDGPHVLVVGHLG</sequence>
<gene>
    <name evidence="1" type="ORF">CERSUDRAFT_78309</name>
</gene>
<protein>
    <submittedName>
        <fullName evidence="1">Uncharacterized protein</fullName>
    </submittedName>
</protein>
<dbReference type="AlphaFoldDB" id="M2QGR0"/>
<evidence type="ECO:0000313" key="2">
    <source>
        <dbReference type="Proteomes" id="UP000016930"/>
    </source>
</evidence>
<evidence type="ECO:0000313" key="1">
    <source>
        <dbReference type="EMBL" id="EMD31230.1"/>
    </source>
</evidence>
<organism evidence="1 2">
    <name type="scientific">Ceriporiopsis subvermispora (strain B)</name>
    <name type="common">White-rot fungus</name>
    <name type="synonym">Gelatoporia subvermispora</name>
    <dbReference type="NCBI Taxonomy" id="914234"/>
    <lineage>
        <taxon>Eukaryota</taxon>
        <taxon>Fungi</taxon>
        <taxon>Dikarya</taxon>
        <taxon>Basidiomycota</taxon>
        <taxon>Agaricomycotina</taxon>
        <taxon>Agaricomycetes</taxon>
        <taxon>Polyporales</taxon>
        <taxon>Gelatoporiaceae</taxon>
        <taxon>Gelatoporia</taxon>
    </lineage>
</organism>